<dbReference type="InterPro" id="IPR007931">
    <property type="entry name" value="TsetseEP"/>
</dbReference>
<feature type="chain" id="PRO_5044560139" description="Protein TsetseEP domain-containing protein" evidence="1">
    <location>
        <begin position="28"/>
        <end position="174"/>
    </location>
</feature>
<dbReference type="Pfam" id="PF05267">
    <property type="entry name" value="DUF725"/>
    <property type="match status" value="1"/>
</dbReference>
<gene>
    <name evidence="3" type="primary">101891531</name>
</gene>
<protein>
    <recommendedName>
        <fullName evidence="2">Protein TsetseEP domain-containing protein</fullName>
    </recommendedName>
</protein>
<evidence type="ECO:0000259" key="2">
    <source>
        <dbReference type="Pfam" id="PF05267"/>
    </source>
</evidence>
<dbReference type="VEuPathDB" id="VectorBase:MDOA003155"/>
<evidence type="ECO:0000256" key="1">
    <source>
        <dbReference type="SAM" id="SignalP"/>
    </source>
</evidence>
<dbReference type="AlphaFoldDB" id="A0A1I8MBD9"/>
<organism evidence="3">
    <name type="scientific">Musca domestica</name>
    <name type="common">House fly</name>
    <dbReference type="NCBI Taxonomy" id="7370"/>
    <lineage>
        <taxon>Eukaryota</taxon>
        <taxon>Metazoa</taxon>
        <taxon>Ecdysozoa</taxon>
        <taxon>Arthropoda</taxon>
        <taxon>Hexapoda</taxon>
        <taxon>Insecta</taxon>
        <taxon>Pterygota</taxon>
        <taxon>Neoptera</taxon>
        <taxon>Endopterygota</taxon>
        <taxon>Diptera</taxon>
        <taxon>Brachycera</taxon>
        <taxon>Muscomorpha</taxon>
        <taxon>Muscoidea</taxon>
        <taxon>Muscidae</taxon>
        <taxon>Musca</taxon>
    </lineage>
</organism>
<name>A0A1I8MBD9_MUSDO</name>
<feature type="domain" description="Protein TsetseEP" evidence="2">
    <location>
        <begin position="32"/>
        <end position="153"/>
    </location>
</feature>
<dbReference type="EnsemblMetazoa" id="MDOA003155-RA">
    <property type="protein sequence ID" value="MDOA003155-PA"/>
    <property type="gene ID" value="MDOA003155"/>
</dbReference>
<dbReference type="RefSeq" id="XP_005184491.2">
    <property type="nucleotide sequence ID" value="XM_005184434.4"/>
</dbReference>
<keyword evidence="1" id="KW-0732">Signal</keyword>
<dbReference type="KEGG" id="mde:101891531"/>
<proteinExistence type="predicted"/>
<sequence length="174" mass="19824">MDFSTAAVVRYLLLIVAVLSSASRSHGAGDHDDCFDHYTAVQNENVLKNQNLTLACKDENQTGTSKRIATKSGIDVEFEKENFAQTADEMCNNMKVCEDLEDPREFLQCYIKATQDGFHKSMHMNFNATLILIELTDEYEENDKGVMRCIQRSKEVFVKESLAEYNRLLQCLGY</sequence>
<dbReference type="OrthoDB" id="7988828at2759"/>
<evidence type="ECO:0000313" key="3">
    <source>
        <dbReference type="EnsemblMetazoa" id="MDOA003155-PA"/>
    </source>
</evidence>
<feature type="signal peptide" evidence="1">
    <location>
        <begin position="1"/>
        <end position="27"/>
    </location>
</feature>
<reference evidence="3" key="1">
    <citation type="submission" date="2020-05" db="UniProtKB">
        <authorList>
            <consortium name="EnsemblMetazoa"/>
        </authorList>
    </citation>
    <scope>IDENTIFICATION</scope>
    <source>
        <strain evidence="3">Aabys</strain>
    </source>
</reference>
<accession>A0A1I8MBD9</accession>
<dbReference type="VEuPathDB" id="VectorBase:MDOMA2_015486"/>